<dbReference type="Proteomes" id="UP001066276">
    <property type="component" value="Chromosome 1_2"/>
</dbReference>
<reference evidence="2" key="1">
    <citation type="journal article" date="2022" name="bioRxiv">
        <title>Sequencing and chromosome-scale assembly of the giantPleurodeles waltlgenome.</title>
        <authorList>
            <person name="Brown T."/>
            <person name="Elewa A."/>
            <person name="Iarovenko S."/>
            <person name="Subramanian E."/>
            <person name="Araus A.J."/>
            <person name="Petzold A."/>
            <person name="Susuki M."/>
            <person name="Suzuki K.-i.T."/>
            <person name="Hayashi T."/>
            <person name="Toyoda A."/>
            <person name="Oliveira C."/>
            <person name="Osipova E."/>
            <person name="Leigh N.D."/>
            <person name="Simon A."/>
            <person name="Yun M.H."/>
        </authorList>
    </citation>
    <scope>NUCLEOTIDE SEQUENCE</scope>
    <source>
        <strain evidence="2">20211129_DDA</strain>
        <tissue evidence="2">Liver</tissue>
    </source>
</reference>
<feature type="compositionally biased region" description="Polar residues" evidence="1">
    <location>
        <begin position="123"/>
        <end position="132"/>
    </location>
</feature>
<gene>
    <name evidence="2" type="ORF">NDU88_001464</name>
</gene>
<proteinExistence type="predicted"/>
<dbReference type="AlphaFoldDB" id="A0AAV7VZ22"/>
<sequence length="231" mass="24762">MSVVQPASCPPSSTPAHCGAYDSGPIQREWTLLKGAGGWAKRSGCVWLPPAAREQRRPVWGLSSPSAGVSCSLPQLGCQTARKVTTRAGASALGQEPPIVLGGGSQWWGHPRARELLDKNFQGPRNGQQRELTSQGSGRRSRRTRHGQDAVLDCNGGSSPRQARKSQPEAIQLATNLRDPNRRFSMELSVVGGSDTETKGSVTLFPSVRPHMICDVGNLSARLLIHAARTL</sequence>
<evidence type="ECO:0000256" key="1">
    <source>
        <dbReference type="SAM" id="MobiDB-lite"/>
    </source>
</evidence>
<organism evidence="2 3">
    <name type="scientific">Pleurodeles waltl</name>
    <name type="common">Iberian ribbed newt</name>
    <dbReference type="NCBI Taxonomy" id="8319"/>
    <lineage>
        <taxon>Eukaryota</taxon>
        <taxon>Metazoa</taxon>
        <taxon>Chordata</taxon>
        <taxon>Craniata</taxon>
        <taxon>Vertebrata</taxon>
        <taxon>Euteleostomi</taxon>
        <taxon>Amphibia</taxon>
        <taxon>Batrachia</taxon>
        <taxon>Caudata</taxon>
        <taxon>Salamandroidea</taxon>
        <taxon>Salamandridae</taxon>
        <taxon>Pleurodelinae</taxon>
        <taxon>Pleurodeles</taxon>
    </lineage>
</organism>
<comment type="caution">
    <text evidence="2">The sequence shown here is derived from an EMBL/GenBank/DDBJ whole genome shotgun (WGS) entry which is preliminary data.</text>
</comment>
<evidence type="ECO:0000313" key="3">
    <source>
        <dbReference type="Proteomes" id="UP001066276"/>
    </source>
</evidence>
<accession>A0AAV7VZ22</accession>
<keyword evidence="3" id="KW-1185">Reference proteome</keyword>
<name>A0AAV7VZ22_PLEWA</name>
<evidence type="ECO:0000313" key="2">
    <source>
        <dbReference type="EMBL" id="KAJ1206054.1"/>
    </source>
</evidence>
<feature type="region of interest" description="Disordered" evidence="1">
    <location>
        <begin position="119"/>
        <end position="168"/>
    </location>
</feature>
<protein>
    <submittedName>
        <fullName evidence="2">Uncharacterized protein</fullName>
    </submittedName>
</protein>
<dbReference type="EMBL" id="JANPWB010000002">
    <property type="protein sequence ID" value="KAJ1206054.1"/>
    <property type="molecule type" value="Genomic_DNA"/>
</dbReference>